<evidence type="ECO:0000313" key="3">
    <source>
        <dbReference type="Proteomes" id="UP000600449"/>
    </source>
</evidence>
<evidence type="ECO:0000256" key="1">
    <source>
        <dbReference type="SAM" id="MobiDB-lite"/>
    </source>
</evidence>
<gene>
    <name evidence="2" type="ORF">GCM10011322_09830</name>
</gene>
<feature type="region of interest" description="Disordered" evidence="1">
    <location>
        <begin position="29"/>
        <end position="48"/>
    </location>
</feature>
<organism evidence="2 3">
    <name type="scientific">Salinarimonas ramus</name>
    <dbReference type="NCBI Taxonomy" id="690164"/>
    <lineage>
        <taxon>Bacteria</taxon>
        <taxon>Pseudomonadati</taxon>
        <taxon>Pseudomonadota</taxon>
        <taxon>Alphaproteobacteria</taxon>
        <taxon>Hyphomicrobiales</taxon>
        <taxon>Salinarimonadaceae</taxon>
        <taxon>Salinarimonas</taxon>
    </lineage>
</organism>
<name>A0A917Q4N5_9HYPH</name>
<sequence>MEAAKSTTPSAVPIQAKRREPCGMRLTAPVGRASARGGPAASSGAPSGLVSSLIRKKEVRLCAADATSLAGWARACRVT</sequence>
<proteinExistence type="predicted"/>
<reference evidence="2 3" key="1">
    <citation type="journal article" date="2014" name="Int. J. Syst. Evol. Microbiol.">
        <title>Complete genome sequence of Corynebacterium casei LMG S-19264T (=DSM 44701T), isolated from a smear-ripened cheese.</title>
        <authorList>
            <consortium name="US DOE Joint Genome Institute (JGI-PGF)"/>
            <person name="Walter F."/>
            <person name="Albersmeier A."/>
            <person name="Kalinowski J."/>
            <person name="Ruckert C."/>
        </authorList>
    </citation>
    <scope>NUCLEOTIDE SEQUENCE [LARGE SCALE GENOMIC DNA]</scope>
    <source>
        <strain evidence="2 3">CGMCC 1.9161</strain>
    </source>
</reference>
<comment type="caution">
    <text evidence="2">The sequence shown here is derived from an EMBL/GenBank/DDBJ whole genome shotgun (WGS) entry which is preliminary data.</text>
</comment>
<dbReference type="AlphaFoldDB" id="A0A917Q4N5"/>
<feature type="region of interest" description="Disordered" evidence="1">
    <location>
        <begin position="1"/>
        <end position="24"/>
    </location>
</feature>
<dbReference type="Proteomes" id="UP000600449">
    <property type="component" value="Unassembled WGS sequence"/>
</dbReference>
<feature type="compositionally biased region" description="Polar residues" evidence="1">
    <location>
        <begin position="1"/>
        <end position="10"/>
    </location>
</feature>
<dbReference type="EMBL" id="BMMF01000003">
    <property type="protein sequence ID" value="GGK25292.1"/>
    <property type="molecule type" value="Genomic_DNA"/>
</dbReference>
<evidence type="ECO:0000313" key="2">
    <source>
        <dbReference type="EMBL" id="GGK25292.1"/>
    </source>
</evidence>
<keyword evidence="3" id="KW-1185">Reference proteome</keyword>
<protein>
    <submittedName>
        <fullName evidence="2">Uncharacterized protein</fullName>
    </submittedName>
</protein>
<accession>A0A917Q4N5</accession>